<dbReference type="AlphaFoldDB" id="A0A1T5AC86"/>
<protein>
    <submittedName>
        <fullName evidence="1">Uncharacterized protein</fullName>
    </submittedName>
</protein>
<organism evidence="1 2">
    <name type="scientific">Sphingopyxis flava</name>
    <dbReference type="NCBI Taxonomy" id="1507287"/>
    <lineage>
        <taxon>Bacteria</taxon>
        <taxon>Pseudomonadati</taxon>
        <taxon>Pseudomonadota</taxon>
        <taxon>Alphaproteobacteria</taxon>
        <taxon>Sphingomonadales</taxon>
        <taxon>Sphingomonadaceae</taxon>
        <taxon>Sphingopyxis</taxon>
    </lineage>
</organism>
<dbReference type="RefSeq" id="WP_079637285.1">
    <property type="nucleotide sequence ID" value="NZ_FUYP01000003.1"/>
</dbReference>
<name>A0A1T5AC86_9SPHN</name>
<keyword evidence="2" id="KW-1185">Reference proteome</keyword>
<evidence type="ECO:0000313" key="1">
    <source>
        <dbReference type="EMBL" id="SKB32622.1"/>
    </source>
</evidence>
<proteinExistence type="predicted"/>
<evidence type="ECO:0000313" key="2">
    <source>
        <dbReference type="Proteomes" id="UP000190044"/>
    </source>
</evidence>
<accession>A0A1T5AC86</accession>
<sequence>MGDLAPGLERAAQWHDARCKGPDVFEQELHEVSAKALRHLAANPDATDMQALDAGQSAEGRSNGAGEDVDGFAAFDMGYAFGLSLRGQTMEDSRAVGRLLWSGTFKPLHEHIKAVIDETGFDSFQSADNGIVQCKRIIRDAFARLAALSAPQGEVERLRARIGTLEDALTKAGEWLDYENSPMGPAETKAYHRLMAQIDAALAQPEGDAR</sequence>
<dbReference type="EMBL" id="FUYP01000003">
    <property type="protein sequence ID" value="SKB32622.1"/>
    <property type="molecule type" value="Genomic_DNA"/>
</dbReference>
<gene>
    <name evidence="1" type="ORF">SAMN06295937_100395</name>
</gene>
<reference evidence="2" key="1">
    <citation type="submission" date="2017-02" db="EMBL/GenBank/DDBJ databases">
        <authorList>
            <person name="Varghese N."/>
            <person name="Submissions S."/>
        </authorList>
    </citation>
    <scope>NUCLEOTIDE SEQUENCE [LARGE SCALE GENOMIC DNA]</scope>
    <source>
        <strain evidence="2">R11H</strain>
    </source>
</reference>
<dbReference type="Proteomes" id="UP000190044">
    <property type="component" value="Unassembled WGS sequence"/>
</dbReference>